<dbReference type="NCBIfam" id="NF002616">
    <property type="entry name" value="PRK02268.1-2"/>
    <property type="match status" value="1"/>
</dbReference>
<accession>A0ABR6ZTZ8</accession>
<protein>
    <recommendedName>
        <fullName evidence="1">UPF0310 protein H8L32_17670</fullName>
    </recommendedName>
</protein>
<gene>
    <name evidence="3" type="ORF">H8L32_17670</name>
</gene>
<dbReference type="Pfam" id="PF01878">
    <property type="entry name" value="EVE"/>
    <property type="match status" value="1"/>
</dbReference>
<reference evidence="3 4" key="1">
    <citation type="submission" date="2020-08" db="EMBL/GenBank/DDBJ databases">
        <title>Novel species isolated from subtropical streams in China.</title>
        <authorList>
            <person name="Lu H."/>
        </authorList>
    </citation>
    <scope>NUCLEOTIDE SEQUENCE [LARGE SCALE GENOMIC DNA]</scope>
    <source>
        <strain evidence="3 4">CY18W</strain>
    </source>
</reference>
<feature type="domain" description="EVE" evidence="2">
    <location>
        <begin position="4"/>
        <end position="134"/>
    </location>
</feature>
<evidence type="ECO:0000256" key="1">
    <source>
        <dbReference type="HAMAP-Rule" id="MF_00771"/>
    </source>
</evidence>
<sequence>MARNWIAVASADHVQGGQRDGFMQVCHGKAAPLRRLQAGDRVVYYSPSQVFGSKIKLQAFTALGIIQPRTTYQVDMGEGFQPYRRDVLWLPSQVAAIHPLLDRMEFSVGVRNWAYQFRFGIVEISSQDIDVIAAAMQVNMELALDAHVDILKARLSTTGQLSLYLP</sequence>
<dbReference type="InterPro" id="IPR002740">
    <property type="entry name" value="EVE_domain"/>
</dbReference>
<dbReference type="HAMAP" id="MF_00771">
    <property type="entry name" value="UPF0310"/>
    <property type="match status" value="1"/>
</dbReference>
<keyword evidence="4" id="KW-1185">Reference proteome</keyword>
<evidence type="ECO:0000259" key="2">
    <source>
        <dbReference type="Pfam" id="PF01878"/>
    </source>
</evidence>
<comment type="caution">
    <text evidence="3">The sequence shown here is derived from an EMBL/GenBank/DDBJ whole genome shotgun (WGS) entry which is preliminary data.</text>
</comment>
<dbReference type="RefSeq" id="WP_186948584.1">
    <property type="nucleotide sequence ID" value="NZ_JACOGF010000009.1"/>
</dbReference>
<dbReference type="InterPro" id="IPR022996">
    <property type="entry name" value="UPF0310"/>
</dbReference>
<dbReference type="Proteomes" id="UP000650424">
    <property type="component" value="Unassembled WGS sequence"/>
</dbReference>
<comment type="similarity">
    <text evidence="1">Belongs to the UPF0310 family.</text>
</comment>
<evidence type="ECO:0000313" key="4">
    <source>
        <dbReference type="Proteomes" id="UP000650424"/>
    </source>
</evidence>
<evidence type="ECO:0000313" key="3">
    <source>
        <dbReference type="EMBL" id="MBC3919323.1"/>
    </source>
</evidence>
<organism evidence="3 4">
    <name type="scientific">Undibacterium hunanense</name>
    <dbReference type="NCBI Taxonomy" id="2762292"/>
    <lineage>
        <taxon>Bacteria</taxon>
        <taxon>Pseudomonadati</taxon>
        <taxon>Pseudomonadota</taxon>
        <taxon>Betaproteobacteria</taxon>
        <taxon>Burkholderiales</taxon>
        <taxon>Oxalobacteraceae</taxon>
        <taxon>Undibacterium</taxon>
    </lineage>
</organism>
<dbReference type="SUPFAM" id="SSF88697">
    <property type="entry name" value="PUA domain-like"/>
    <property type="match status" value="1"/>
</dbReference>
<name>A0ABR6ZTZ8_9BURK</name>
<proteinExistence type="inferred from homology"/>
<dbReference type="InterPro" id="IPR015947">
    <property type="entry name" value="PUA-like_sf"/>
</dbReference>
<dbReference type="CDD" id="cd21132">
    <property type="entry name" value="EVE-like"/>
    <property type="match status" value="1"/>
</dbReference>
<dbReference type="EMBL" id="JACOGF010000009">
    <property type="protein sequence ID" value="MBC3919323.1"/>
    <property type="molecule type" value="Genomic_DNA"/>
</dbReference>
<dbReference type="Gene3D" id="3.10.590.10">
    <property type="entry name" value="ph1033 like domains"/>
    <property type="match status" value="1"/>
</dbReference>